<feature type="compositionally biased region" description="Basic and acidic residues" evidence="3">
    <location>
        <begin position="629"/>
        <end position="638"/>
    </location>
</feature>
<dbReference type="PhylomeDB" id="A0A0G4E8Y3"/>
<evidence type="ECO:0000256" key="1">
    <source>
        <dbReference type="ARBA" id="ARBA00008738"/>
    </source>
</evidence>
<accession>A0A0G4E8Y3</accession>
<protein>
    <submittedName>
        <fullName evidence="4">Uncharacterized protein</fullName>
    </submittedName>
</protein>
<evidence type="ECO:0000256" key="3">
    <source>
        <dbReference type="SAM" id="MobiDB-lite"/>
    </source>
</evidence>
<gene>
    <name evidence="4" type="ORF">Vbra_23351</name>
</gene>
<dbReference type="OrthoDB" id="365640at2759"/>
<evidence type="ECO:0000313" key="4">
    <source>
        <dbReference type="EMBL" id="CEL91657.1"/>
    </source>
</evidence>
<feature type="region of interest" description="Disordered" evidence="3">
    <location>
        <begin position="629"/>
        <end position="648"/>
    </location>
</feature>
<sequence>MKHTPMMNHNRHQRSPSLPPPALPKLNLKKVHEERDRNYPPDQVAAAAAAALGLDAAGKGGSSSASSASDGDDECCRDMAAVAAPTTHKRQDTDRQDSDDDDFDADDRLIYTGESTARYYMRKYDDVKNRYDAIKDMYDHQGKTIAQLRSHLAAAVENKTKLLADKYAAAAKAADEWFKLEHVLRTTIGKQQRELDMANAKIQEAERNKATDAGGTVSPGARPAPSAEQFQELVTELQSLQQVCAAQRADLENLRSECQNYKSLYEWRVRDLGATQQRVREVQGALEQSEKDRLEIRQKHVEAGEKVERARVERENKAAKTRLVQYKKDRINSMTEISTLKNQLVVSEQERENLLIQIKSKIELERRVHVLEAENQAKAREHEHLMKQLALAEARKDQIPLEKHQSILQDRLTSLHSQHQSAVRMLKDRFDLQVKEKIREAEERKQSEFSATLSQIRRGVQAGLEAACDEEIRQRKTAQEEADRLRAAITKLEEQNLENIRQRKALASTLEEASANLTKVHSILQDERARREQCVERLKRADMECTSSSFQIQHVEETAPPPAPPAPNPAQMPFPLPACPYHESGPTYGETYKQWELERQVPMPRGARIAQPDNRDFGSTYRTSFKQHEMARRPKCPMDHLPTPPVPPDTRSLGAGTSMYKQEYTHKEVPRTQAVVQPPRPYALLKFEGTSTHKADYQQWELPPPRRPQAVNEPVSLPFQGASTYKNDFDREALPDKPHAEKMEWTPNPAKFEALSSYRESYDEKPVCKAQSVKPVVQAPPPLPFEGTST</sequence>
<feature type="coiled-coil region" evidence="2">
    <location>
        <begin position="461"/>
        <end position="544"/>
    </location>
</feature>
<keyword evidence="5" id="KW-1185">Reference proteome</keyword>
<dbReference type="GO" id="GO:0005856">
    <property type="term" value="C:cytoskeleton"/>
    <property type="evidence" value="ECO:0007669"/>
    <property type="project" value="TreeGrafter"/>
</dbReference>
<dbReference type="Proteomes" id="UP000041254">
    <property type="component" value="Unassembled WGS sequence"/>
</dbReference>
<feature type="coiled-coil region" evidence="2">
    <location>
        <begin position="237"/>
        <end position="395"/>
    </location>
</feature>
<dbReference type="VEuPathDB" id="CryptoDB:Vbra_23351"/>
<feature type="compositionally biased region" description="Basic and acidic residues" evidence="3">
    <location>
        <begin position="30"/>
        <end position="39"/>
    </location>
</feature>
<dbReference type="PANTHER" id="PTHR31516:SF17">
    <property type="entry name" value="STABILIZER OF AXONEMAL MICROTUBULES 2"/>
    <property type="match status" value="1"/>
</dbReference>
<dbReference type="EMBL" id="CDMY01000009">
    <property type="protein sequence ID" value="CEL91657.1"/>
    <property type="molecule type" value="Genomic_DNA"/>
</dbReference>
<organism evidence="4 5">
    <name type="scientific">Vitrella brassicaformis (strain CCMP3155)</name>
    <dbReference type="NCBI Taxonomy" id="1169540"/>
    <lineage>
        <taxon>Eukaryota</taxon>
        <taxon>Sar</taxon>
        <taxon>Alveolata</taxon>
        <taxon>Colpodellida</taxon>
        <taxon>Vitrellaceae</taxon>
        <taxon>Vitrella</taxon>
    </lineage>
</organism>
<proteinExistence type="inferred from homology"/>
<feature type="region of interest" description="Disordered" evidence="3">
    <location>
        <begin position="56"/>
        <end position="106"/>
    </location>
</feature>
<dbReference type="GO" id="GO:0008017">
    <property type="term" value="F:microtubule binding"/>
    <property type="evidence" value="ECO:0007669"/>
    <property type="project" value="InterPro"/>
</dbReference>
<dbReference type="PANTHER" id="PTHR31516">
    <property type="entry name" value="STABILIZER OF AXONEMAL MICROTUBULES 2"/>
    <property type="match status" value="1"/>
</dbReference>
<dbReference type="AlphaFoldDB" id="A0A0G4E8Y3"/>
<dbReference type="InterPro" id="IPR033336">
    <property type="entry name" value="SAXO1/2"/>
</dbReference>
<feature type="compositionally biased region" description="Low complexity" evidence="3">
    <location>
        <begin position="56"/>
        <end position="69"/>
    </location>
</feature>
<keyword evidence="2" id="KW-0175">Coiled coil</keyword>
<comment type="similarity">
    <text evidence="1">Belongs to the FAM154 family.</text>
</comment>
<feature type="compositionally biased region" description="Basic residues" evidence="3">
    <location>
        <begin position="1"/>
        <end position="14"/>
    </location>
</feature>
<name>A0A0G4E8Y3_VITBC</name>
<feature type="region of interest" description="Disordered" evidence="3">
    <location>
        <begin position="206"/>
        <end position="226"/>
    </location>
</feature>
<reference evidence="4 5" key="1">
    <citation type="submission" date="2014-11" db="EMBL/GenBank/DDBJ databases">
        <authorList>
            <person name="Zhu J."/>
            <person name="Qi W."/>
            <person name="Song R."/>
        </authorList>
    </citation>
    <scope>NUCLEOTIDE SEQUENCE [LARGE SCALE GENOMIC DNA]</scope>
</reference>
<feature type="region of interest" description="Disordered" evidence="3">
    <location>
        <begin position="1"/>
        <end position="44"/>
    </location>
</feature>
<dbReference type="InParanoid" id="A0A0G4E8Y3"/>
<evidence type="ECO:0000256" key="2">
    <source>
        <dbReference type="SAM" id="Coils"/>
    </source>
</evidence>
<evidence type="ECO:0000313" key="5">
    <source>
        <dbReference type="Proteomes" id="UP000041254"/>
    </source>
</evidence>